<dbReference type="InterPro" id="IPR057326">
    <property type="entry name" value="KR_dom"/>
</dbReference>
<sequence length="347" mass="36109">MGGTMLTFTRRRRAWFRDRTALVTGGSRGLGLLIARELAAHGARVAICARDGAELARAVEDIRDATGSRVTPFVCDLADTRQVDGLVDAIRKDFGSIDVLVNNAGIISVAPVESVAPEQFEAAMDVMFLGPMRLTLALVPDMRARGDGRVVNVTSIGGRIAAPHLLPYDCAKFAAVGFSEGLRAELAGSGVSVTTVVPGLMRTGSHRAARFGGQPEKEYAWFAAAASLPLLSMDAERAARAIVRAAARRRAELVLTPAAKAAVLAHGIFPATTVRALALATRALPDAPADPQTGSPAGSSADGGSGVSADVPGTVARERGTPAWSRKAAVLGERAARRFNEPGPQGT</sequence>
<proteinExistence type="inferred from homology"/>
<dbReference type="RefSeq" id="WP_358356155.1">
    <property type="nucleotide sequence ID" value="NZ_JBEZFP010000054.1"/>
</dbReference>
<evidence type="ECO:0000256" key="4">
    <source>
        <dbReference type="SAM" id="MobiDB-lite"/>
    </source>
</evidence>
<dbReference type="Pfam" id="PF00106">
    <property type="entry name" value="adh_short"/>
    <property type="match status" value="1"/>
</dbReference>
<dbReference type="InterPro" id="IPR036291">
    <property type="entry name" value="NAD(P)-bd_dom_sf"/>
</dbReference>
<evidence type="ECO:0000256" key="2">
    <source>
        <dbReference type="ARBA" id="ARBA00023002"/>
    </source>
</evidence>
<dbReference type="PRINTS" id="PR00080">
    <property type="entry name" value="SDRFAMILY"/>
</dbReference>
<dbReference type="Proteomes" id="UP001551482">
    <property type="component" value="Unassembled WGS sequence"/>
</dbReference>
<evidence type="ECO:0000259" key="5">
    <source>
        <dbReference type="SMART" id="SM00822"/>
    </source>
</evidence>
<keyword evidence="7" id="KW-1185">Reference proteome</keyword>
<comment type="caution">
    <text evidence="6">The sequence shown here is derived from an EMBL/GenBank/DDBJ whole genome shotgun (WGS) entry which is preliminary data.</text>
</comment>
<evidence type="ECO:0000256" key="3">
    <source>
        <dbReference type="RuleBase" id="RU000363"/>
    </source>
</evidence>
<dbReference type="InterPro" id="IPR002347">
    <property type="entry name" value="SDR_fam"/>
</dbReference>
<evidence type="ECO:0000313" key="6">
    <source>
        <dbReference type="EMBL" id="MEU8135976.1"/>
    </source>
</evidence>
<protein>
    <submittedName>
        <fullName evidence="6">SDR family NAD(P)-dependent oxidoreductase</fullName>
    </submittedName>
</protein>
<feature type="domain" description="Ketoreductase" evidence="5">
    <location>
        <begin position="19"/>
        <end position="204"/>
    </location>
</feature>
<feature type="compositionally biased region" description="Low complexity" evidence="4">
    <location>
        <begin position="287"/>
        <end position="300"/>
    </location>
</feature>
<dbReference type="EMBL" id="JBEZFP010000054">
    <property type="protein sequence ID" value="MEU8135976.1"/>
    <property type="molecule type" value="Genomic_DNA"/>
</dbReference>
<feature type="region of interest" description="Disordered" evidence="4">
    <location>
        <begin position="287"/>
        <end position="347"/>
    </location>
</feature>
<evidence type="ECO:0000256" key="1">
    <source>
        <dbReference type="ARBA" id="ARBA00006484"/>
    </source>
</evidence>
<comment type="similarity">
    <text evidence="1 3">Belongs to the short-chain dehydrogenases/reductases (SDR) family.</text>
</comment>
<gene>
    <name evidence="6" type="ORF">AB0C36_20975</name>
</gene>
<keyword evidence="2" id="KW-0560">Oxidoreductase</keyword>
<dbReference type="Gene3D" id="3.40.50.720">
    <property type="entry name" value="NAD(P)-binding Rossmann-like Domain"/>
    <property type="match status" value="1"/>
</dbReference>
<organism evidence="6 7">
    <name type="scientific">Streptodolium elevatio</name>
    <dbReference type="NCBI Taxonomy" id="3157996"/>
    <lineage>
        <taxon>Bacteria</taxon>
        <taxon>Bacillati</taxon>
        <taxon>Actinomycetota</taxon>
        <taxon>Actinomycetes</taxon>
        <taxon>Kitasatosporales</taxon>
        <taxon>Streptomycetaceae</taxon>
        <taxon>Streptodolium</taxon>
    </lineage>
</organism>
<dbReference type="PANTHER" id="PTHR44196:SF1">
    <property type="entry name" value="DEHYDROGENASE_REDUCTASE SDR FAMILY MEMBER 7B"/>
    <property type="match status" value="1"/>
</dbReference>
<dbReference type="SUPFAM" id="SSF51735">
    <property type="entry name" value="NAD(P)-binding Rossmann-fold domains"/>
    <property type="match status" value="1"/>
</dbReference>
<dbReference type="PRINTS" id="PR00081">
    <property type="entry name" value="GDHRDH"/>
</dbReference>
<dbReference type="PANTHER" id="PTHR44196">
    <property type="entry name" value="DEHYDROGENASE/REDUCTASE SDR FAMILY MEMBER 7B"/>
    <property type="match status" value="1"/>
</dbReference>
<name>A0ABV3DJN5_9ACTN</name>
<reference evidence="6 7" key="1">
    <citation type="submission" date="2024-06" db="EMBL/GenBank/DDBJ databases">
        <title>The Natural Products Discovery Center: Release of the First 8490 Sequenced Strains for Exploring Actinobacteria Biosynthetic Diversity.</title>
        <authorList>
            <person name="Kalkreuter E."/>
            <person name="Kautsar S.A."/>
            <person name="Yang D."/>
            <person name="Bader C.D."/>
            <person name="Teijaro C.N."/>
            <person name="Fluegel L."/>
            <person name="Davis C.M."/>
            <person name="Simpson J.R."/>
            <person name="Lauterbach L."/>
            <person name="Steele A.D."/>
            <person name="Gui C."/>
            <person name="Meng S."/>
            <person name="Li G."/>
            <person name="Viehrig K."/>
            <person name="Ye F."/>
            <person name="Su P."/>
            <person name="Kiefer A.F."/>
            <person name="Nichols A."/>
            <person name="Cepeda A.J."/>
            <person name="Yan W."/>
            <person name="Fan B."/>
            <person name="Jiang Y."/>
            <person name="Adhikari A."/>
            <person name="Zheng C.-J."/>
            <person name="Schuster L."/>
            <person name="Cowan T.M."/>
            <person name="Smanski M.J."/>
            <person name="Chevrette M.G."/>
            <person name="De Carvalho L.P.S."/>
            <person name="Shen B."/>
        </authorList>
    </citation>
    <scope>NUCLEOTIDE SEQUENCE [LARGE SCALE GENOMIC DNA]</scope>
    <source>
        <strain evidence="6 7">NPDC048946</strain>
    </source>
</reference>
<dbReference type="SMART" id="SM00822">
    <property type="entry name" value="PKS_KR"/>
    <property type="match status" value="1"/>
</dbReference>
<evidence type="ECO:0000313" key="7">
    <source>
        <dbReference type="Proteomes" id="UP001551482"/>
    </source>
</evidence>
<accession>A0ABV3DJN5</accession>